<proteinExistence type="predicted"/>
<dbReference type="Proteomes" id="UP000828390">
    <property type="component" value="Unassembled WGS sequence"/>
</dbReference>
<keyword evidence="2" id="KW-1185">Reference proteome</keyword>
<dbReference type="Gene3D" id="2.40.70.10">
    <property type="entry name" value="Acid Proteases"/>
    <property type="match status" value="1"/>
</dbReference>
<dbReference type="InterPro" id="IPR021109">
    <property type="entry name" value="Peptidase_aspartic_dom_sf"/>
</dbReference>
<sequence length="119" mass="13083">MSMNGFVCGPLTIQIGESEFEGNVYVAPISDDMLLGLDFMRKHKMLVNIPEERVSMGTLKIPMLKQPMPEEVASVTVCRTTVIPPSTFKNVECVLDKDLSAFVVEPCGEGKVFSDIVQS</sequence>
<protein>
    <submittedName>
        <fullName evidence="1">Uncharacterized protein</fullName>
    </submittedName>
</protein>
<accession>A0A9D4GRJ5</accession>
<organism evidence="1 2">
    <name type="scientific">Dreissena polymorpha</name>
    <name type="common">Zebra mussel</name>
    <name type="synonym">Mytilus polymorpha</name>
    <dbReference type="NCBI Taxonomy" id="45954"/>
    <lineage>
        <taxon>Eukaryota</taxon>
        <taxon>Metazoa</taxon>
        <taxon>Spiralia</taxon>
        <taxon>Lophotrochozoa</taxon>
        <taxon>Mollusca</taxon>
        <taxon>Bivalvia</taxon>
        <taxon>Autobranchia</taxon>
        <taxon>Heteroconchia</taxon>
        <taxon>Euheterodonta</taxon>
        <taxon>Imparidentia</taxon>
        <taxon>Neoheterodontei</taxon>
        <taxon>Myida</taxon>
        <taxon>Dreissenoidea</taxon>
        <taxon>Dreissenidae</taxon>
        <taxon>Dreissena</taxon>
    </lineage>
</organism>
<gene>
    <name evidence="1" type="ORF">DPMN_123553</name>
</gene>
<reference evidence="1" key="2">
    <citation type="submission" date="2020-11" db="EMBL/GenBank/DDBJ databases">
        <authorList>
            <person name="McCartney M.A."/>
            <person name="Auch B."/>
            <person name="Kono T."/>
            <person name="Mallez S."/>
            <person name="Becker A."/>
            <person name="Gohl D.M."/>
            <person name="Silverstein K.A.T."/>
            <person name="Koren S."/>
            <person name="Bechman K.B."/>
            <person name="Herman A."/>
            <person name="Abrahante J.E."/>
            <person name="Garbe J."/>
        </authorList>
    </citation>
    <scope>NUCLEOTIDE SEQUENCE</scope>
    <source>
        <strain evidence="1">Duluth1</strain>
        <tissue evidence="1">Whole animal</tissue>
    </source>
</reference>
<name>A0A9D4GRJ5_DREPO</name>
<comment type="caution">
    <text evidence="1">The sequence shown here is derived from an EMBL/GenBank/DDBJ whole genome shotgun (WGS) entry which is preliminary data.</text>
</comment>
<dbReference type="EMBL" id="JAIWYP010000005">
    <property type="protein sequence ID" value="KAH3821785.1"/>
    <property type="molecule type" value="Genomic_DNA"/>
</dbReference>
<evidence type="ECO:0000313" key="2">
    <source>
        <dbReference type="Proteomes" id="UP000828390"/>
    </source>
</evidence>
<dbReference type="AlphaFoldDB" id="A0A9D4GRJ5"/>
<dbReference type="SUPFAM" id="SSF50630">
    <property type="entry name" value="Acid proteases"/>
    <property type="match status" value="1"/>
</dbReference>
<evidence type="ECO:0000313" key="1">
    <source>
        <dbReference type="EMBL" id="KAH3821785.1"/>
    </source>
</evidence>
<reference evidence="1" key="1">
    <citation type="journal article" date="2019" name="bioRxiv">
        <title>The Genome of the Zebra Mussel, Dreissena polymorpha: A Resource for Invasive Species Research.</title>
        <authorList>
            <person name="McCartney M.A."/>
            <person name="Auch B."/>
            <person name="Kono T."/>
            <person name="Mallez S."/>
            <person name="Zhang Y."/>
            <person name="Obille A."/>
            <person name="Becker A."/>
            <person name="Abrahante J.E."/>
            <person name="Garbe J."/>
            <person name="Badalamenti J.P."/>
            <person name="Herman A."/>
            <person name="Mangelson H."/>
            <person name="Liachko I."/>
            <person name="Sullivan S."/>
            <person name="Sone E.D."/>
            <person name="Koren S."/>
            <person name="Silverstein K.A.T."/>
            <person name="Beckman K.B."/>
            <person name="Gohl D.M."/>
        </authorList>
    </citation>
    <scope>NUCLEOTIDE SEQUENCE</scope>
    <source>
        <strain evidence="1">Duluth1</strain>
        <tissue evidence="1">Whole animal</tissue>
    </source>
</reference>